<name>W0FL39_9BACT</name>
<dbReference type="InterPro" id="IPR032334">
    <property type="entry name" value="GramPos_pilinBB"/>
</dbReference>
<protein>
    <submittedName>
        <fullName evidence="3">Peptidoglycan linked protein-fimbrial structural subunit-(LPXTG motif)</fullName>
    </submittedName>
</protein>
<dbReference type="SUPFAM" id="SSF49478">
    <property type="entry name" value="Cna protein B-type domain"/>
    <property type="match status" value="1"/>
</dbReference>
<feature type="domain" description="Gram-positive pilin backbone subunit 2 Cna-B-like" evidence="2">
    <location>
        <begin position="244"/>
        <end position="360"/>
    </location>
</feature>
<evidence type="ECO:0000313" key="3">
    <source>
        <dbReference type="EMBL" id="AHF25646.1"/>
    </source>
</evidence>
<dbReference type="Gene3D" id="2.60.40.740">
    <property type="match status" value="1"/>
</dbReference>
<evidence type="ECO:0000259" key="2">
    <source>
        <dbReference type="Pfam" id="PF16569"/>
    </source>
</evidence>
<dbReference type="NCBIfam" id="TIGR04226">
    <property type="entry name" value="RrgB_K2N_iso_D2"/>
    <property type="match status" value="1"/>
</dbReference>
<proteinExistence type="predicted"/>
<dbReference type="CDD" id="cd00222">
    <property type="entry name" value="CollagenBindB"/>
    <property type="match status" value="1"/>
</dbReference>
<dbReference type="InterPro" id="IPR008454">
    <property type="entry name" value="Collagen-bd_Cna-like_B-typ_dom"/>
</dbReference>
<evidence type="ECO:0000259" key="1">
    <source>
        <dbReference type="Pfam" id="PF05738"/>
    </source>
</evidence>
<sequence>MKKVWVDANNQDSYRPDSLTVNLLANGTETDKSVVLSDENDWEDSIIELDAKKDGKLIAYTWSEQGLPEGYTLTNEVTEGIITTLTNTRDLGSLKIKKTVHVSGTITDTTLVDGAYIFHIQSQGAVKGIQRTVEITIENGKAVNARIDDTDARIEEDGTVIISGLQTGKYSVIEDESGLGEGVTLTKQPESLITVDKDGTAEIPTAEFINSREAKKPEFEKKIKDTNDTTGETSGWQDSADYDIGDAVPYRLTAKLADNVSDYLKYHITFHDTMEEGLTFNGITSVTVNGTEVTDYELKSEDHSFDLTLTWTGEEGKRIADASLNEAEVEVLFTATLNSDAILGSYGNVNEGSLEYSCNPKVDSEGNPSEDTEETEKRLCHLLHLQGSR</sequence>
<feature type="domain" description="CNA-B" evidence="1">
    <location>
        <begin position="2"/>
        <end position="88"/>
    </location>
</feature>
<organism evidence="3">
    <name type="scientific">uncultured bacterium Contigcl_24</name>
    <dbReference type="NCBI Taxonomy" id="1393668"/>
    <lineage>
        <taxon>Bacteria</taxon>
        <taxon>environmental samples</taxon>
    </lineage>
</organism>
<accession>W0FL39</accession>
<dbReference type="Pfam" id="PF16569">
    <property type="entry name" value="GramPos_pilinBB"/>
    <property type="match status" value="1"/>
</dbReference>
<dbReference type="Pfam" id="PF05738">
    <property type="entry name" value="Cna_B"/>
    <property type="match status" value="1"/>
</dbReference>
<dbReference type="EMBL" id="KC246844">
    <property type="protein sequence ID" value="AHF25646.1"/>
    <property type="molecule type" value="Genomic_DNA"/>
</dbReference>
<dbReference type="Gene3D" id="2.60.40.1140">
    <property type="entry name" value="Collagen-binding surface protein Cna, B-type domain"/>
    <property type="match status" value="1"/>
</dbReference>
<reference evidence="3" key="1">
    <citation type="journal article" date="2013" name="PLoS ONE">
        <title>Metagenomic insights into the carbohydrate-active enzymes carried by the microorganisms adhering to solid digesta in the rumen of cows.</title>
        <authorList>
            <person name="Wang L."/>
            <person name="Hatem A."/>
            <person name="Catalyurek U.V."/>
            <person name="Morrison M."/>
            <person name="Yu Z."/>
        </authorList>
    </citation>
    <scope>NUCLEOTIDE SEQUENCE</scope>
</reference>
<dbReference type="AlphaFoldDB" id="W0FL39"/>
<dbReference type="InterPro" id="IPR026466">
    <property type="entry name" value="Fim_isopep_form_D2_dom"/>
</dbReference>